<evidence type="ECO:0000256" key="2">
    <source>
        <dbReference type="ARBA" id="ARBA00022603"/>
    </source>
</evidence>
<dbReference type="InterPro" id="IPR025931">
    <property type="entry name" value="TaqI_C"/>
</dbReference>
<keyword evidence="3" id="KW-0808">Transferase</keyword>
<protein>
    <recommendedName>
        <fullName evidence="1">site-specific DNA-methyltransferase (adenine-specific)</fullName>
        <ecNumber evidence="1">2.1.1.72</ecNumber>
    </recommendedName>
</protein>
<evidence type="ECO:0000256" key="1">
    <source>
        <dbReference type="ARBA" id="ARBA00011900"/>
    </source>
</evidence>
<keyword evidence="2" id="KW-0489">Methyltransferase</keyword>
<dbReference type="PANTHER" id="PTHR33841:SF1">
    <property type="entry name" value="DNA METHYLTRANSFERASE A"/>
    <property type="match status" value="1"/>
</dbReference>
<sequence length="348" mass="40693">MFLGIKNTLNQSDIKEKYDSKIIINTNSIIDKLISLENTFGTYLNLHKGWMSVPKNIVEENNIYDKGIFNANEVKSSDFLSKYCIKYLEGRDIHRYYIDEVEKYVFAKNIDNKTKSWHFNPKIILQRIVGQNKNKIFATVDLTNKIIFPNANLVNLNNSDDDVRFYLAVLNSNLISYFYNLYFGESNTNLTKLAFESIPIPNTVRLNKELYINKAQKLIDLNTNYQSHINRFLTLLLSKFTIVKASKKLQNWHELDFAEFLKELEKARKKAAKDTSREHAPLANAPLAYQKLTLSEEAEWMQYFNEQKQKAVELKAEIDKTDKDIDQMVYELYGLNQEEIAIVEDFTK</sequence>
<comment type="caution">
    <text evidence="6">The sequence shown here is derived from an EMBL/GenBank/DDBJ whole genome shotgun (WGS) entry which is preliminary data.</text>
</comment>
<keyword evidence="6" id="KW-0378">Hydrolase</keyword>
<dbReference type="GO" id="GO:0032259">
    <property type="term" value="P:methylation"/>
    <property type="evidence" value="ECO:0007669"/>
    <property type="project" value="UniProtKB-KW"/>
</dbReference>
<feature type="domain" description="TaqI-like C-terminal specificity" evidence="5">
    <location>
        <begin position="86"/>
        <end position="200"/>
    </location>
</feature>
<evidence type="ECO:0000256" key="4">
    <source>
        <dbReference type="ARBA" id="ARBA00047942"/>
    </source>
</evidence>
<dbReference type="GO" id="GO:0009007">
    <property type="term" value="F:site-specific DNA-methyltransferase (adenine-specific) activity"/>
    <property type="evidence" value="ECO:0007669"/>
    <property type="project" value="UniProtKB-EC"/>
</dbReference>
<evidence type="ECO:0000313" key="6">
    <source>
        <dbReference type="EMBL" id="PQV49540.1"/>
    </source>
</evidence>
<proteinExistence type="predicted"/>
<dbReference type="EC" id="2.1.1.72" evidence="1"/>
<dbReference type="Pfam" id="PF12950">
    <property type="entry name" value="TaqI_C"/>
    <property type="match status" value="1"/>
</dbReference>
<name>A0A362X1D9_9FLAO</name>
<dbReference type="GO" id="GO:0004519">
    <property type="term" value="F:endonuclease activity"/>
    <property type="evidence" value="ECO:0007669"/>
    <property type="project" value="UniProtKB-KW"/>
</dbReference>
<gene>
    <name evidence="6" type="ORF">CLV33_103174</name>
</gene>
<dbReference type="InterPro" id="IPR050953">
    <property type="entry name" value="N4_N6_ade-DNA_methylase"/>
</dbReference>
<evidence type="ECO:0000256" key="3">
    <source>
        <dbReference type="ARBA" id="ARBA00022679"/>
    </source>
</evidence>
<dbReference type="RefSeq" id="WP_105473282.1">
    <property type="nucleotide sequence ID" value="NZ_PVEO01000003.1"/>
</dbReference>
<keyword evidence="6" id="KW-0255">Endonuclease</keyword>
<reference evidence="6 7" key="1">
    <citation type="submission" date="2018-02" db="EMBL/GenBank/DDBJ databases">
        <title>Genomic Encyclopedia of Archaeal and Bacterial Type Strains, Phase II (KMG-II): from individual species to whole genera.</title>
        <authorList>
            <person name="Goeker M."/>
        </authorList>
    </citation>
    <scope>NUCLEOTIDE SEQUENCE [LARGE SCALE GENOMIC DNA]</scope>
    <source>
        <strain evidence="6 7">DSM 21165</strain>
    </source>
</reference>
<dbReference type="InterPro" id="IPR023135">
    <property type="entry name" value="N6_DNA_MeTrfase_TaqI_C"/>
</dbReference>
<evidence type="ECO:0000259" key="5">
    <source>
        <dbReference type="Pfam" id="PF12950"/>
    </source>
</evidence>
<organism evidence="6 7">
    <name type="scientific">Jejuia pallidilutea</name>
    <dbReference type="NCBI Taxonomy" id="504487"/>
    <lineage>
        <taxon>Bacteria</taxon>
        <taxon>Pseudomonadati</taxon>
        <taxon>Bacteroidota</taxon>
        <taxon>Flavobacteriia</taxon>
        <taxon>Flavobacteriales</taxon>
        <taxon>Flavobacteriaceae</taxon>
        <taxon>Jejuia</taxon>
    </lineage>
</organism>
<dbReference type="Proteomes" id="UP000251545">
    <property type="component" value="Unassembled WGS sequence"/>
</dbReference>
<dbReference type="EMBL" id="PVEO01000003">
    <property type="protein sequence ID" value="PQV49540.1"/>
    <property type="molecule type" value="Genomic_DNA"/>
</dbReference>
<comment type="catalytic activity">
    <reaction evidence="4">
        <text>a 2'-deoxyadenosine in DNA + S-adenosyl-L-methionine = an N(6)-methyl-2'-deoxyadenosine in DNA + S-adenosyl-L-homocysteine + H(+)</text>
        <dbReference type="Rhea" id="RHEA:15197"/>
        <dbReference type="Rhea" id="RHEA-COMP:12418"/>
        <dbReference type="Rhea" id="RHEA-COMP:12419"/>
        <dbReference type="ChEBI" id="CHEBI:15378"/>
        <dbReference type="ChEBI" id="CHEBI:57856"/>
        <dbReference type="ChEBI" id="CHEBI:59789"/>
        <dbReference type="ChEBI" id="CHEBI:90615"/>
        <dbReference type="ChEBI" id="CHEBI:90616"/>
        <dbReference type="EC" id="2.1.1.72"/>
    </reaction>
</comment>
<keyword evidence="6" id="KW-0540">Nuclease</keyword>
<dbReference type="Gene3D" id="3.90.220.10">
    <property type="entry name" value="Adenine-n6-DNA-methyltransferase Taqi, Chain A, domain 2"/>
    <property type="match status" value="1"/>
</dbReference>
<dbReference type="AlphaFoldDB" id="A0A362X1D9"/>
<accession>A0A362X1D9</accession>
<dbReference type="PANTHER" id="PTHR33841">
    <property type="entry name" value="DNA METHYLTRANSFERASE YEEA-RELATED"/>
    <property type="match status" value="1"/>
</dbReference>
<evidence type="ECO:0000313" key="7">
    <source>
        <dbReference type="Proteomes" id="UP000251545"/>
    </source>
</evidence>